<organism evidence="4 5">
    <name type="scientific">Drosophila yakuba</name>
    <name type="common">Fruit fly</name>
    <dbReference type="NCBI Taxonomy" id="7245"/>
    <lineage>
        <taxon>Eukaryota</taxon>
        <taxon>Metazoa</taxon>
        <taxon>Ecdysozoa</taxon>
        <taxon>Arthropoda</taxon>
        <taxon>Hexapoda</taxon>
        <taxon>Insecta</taxon>
        <taxon>Pterygota</taxon>
        <taxon>Neoptera</taxon>
        <taxon>Endopterygota</taxon>
        <taxon>Diptera</taxon>
        <taxon>Brachycera</taxon>
        <taxon>Muscomorpha</taxon>
        <taxon>Ephydroidea</taxon>
        <taxon>Drosophilidae</taxon>
        <taxon>Drosophila</taxon>
        <taxon>Sophophora</taxon>
    </lineage>
</organism>
<name>B4PAN5_DROYA</name>
<dbReference type="PhylomeDB" id="B4PAN5"/>
<dbReference type="Pfam" id="PF12796">
    <property type="entry name" value="Ank_2"/>
    <property type="match status" value="1"/>
</dbReference>
<dbReference type="GO" id="GO:0008156">
    <property type="term" value="P:negative regulation of DNA replication"/>
    <property type="evidence" value="ECO:0007669"/>
    <property type="project" value="EnsemblMetazoa"/>
</dbReference>
<dbReference type="OrthoDB" id="439236at2759"/>
<dbReference type="PANTHER" id="PTHR24198:SF165">
    <property type="entry name" value="ANKYRIN REPEAT-CONTAINING PROTEIN-RELATED"/>
    <property type="match status" value="1"/>
</dbReference>
<dbReference type="InterPro" id="IPR002110">
    <property type="entry name" value="Ankyrin_rpt"/>
</dbReference>
<dbReference type="EMBL" id="CM000158">
    <property type="protein sequence ID" value="EDW91426.1"/>
    <property type="molecule type" value="Genomic_DNA"/>
</dbReference>
<proteinExistence type="predicted"/>
<dbReference type="HOGENOM" id="CLU_1751588_0_0_1"/>
<feature type="repeat" description="ANK" evidence="3">
    <location>
        <begin position="39"/>
        <end position="71"/>
    </location>
</feature>
<reference evidence="4 5" key="2">
    <citation type="journal article" date="2007" name="PLoS Biol.">
        <title>Principles of genome evolution in the Drosophila melanogaster species group.</title>
        <authorList>
            <person name="Ranz J.M."/>
            <person name="Maurin D."/>
            <person name="Chan Y.S."/>
            <person name="von Grotthuss M."/>
            <person name="Hillier L.W."/>
            <person name="Roote J."/>
            <person name="Ashburner M."/>
            <person name="Bergman C.M."/>
        </authorList>
    </citation>
    <scope>NUCLEOTIDE SEQUENCE [LARGE SCALE GENOMIC DNA]</scope>
    <source>
        <strain evidence="5">Tai18E2 / Tucson 14021-0261.01</strain>
    </source>
</reference>
<dbReference type="SMR" id="B4PAN5"/>
<dbReference type="OMA" id="MIPALCV"/>
<evidence type="ECO:0000256" key="3">
    <source>
        <dbReference type="PROSITE-ProRule" id="PRU00023"/>
    </source>
</evidence>
<keyword evidence="5" id="KW-1185">Reference proteome</keyword>
<dbReference type="PANTHER" id="PTHR24198">
    <property type="entry name" value="ANKYRIN REPEAT AND PROTEIN KINASE DOMAIN-CONTAINING PROTEIN"/>
    <property type="match status" value="1"/>
</dbReference>
<evidence type="ECO:0000256" key="1">
    <source>
        <dbReference type="ARBA" id="ARBA00022737"/>
    </source>
</evidence>
<evidence type="ECO:0000313" key="4">
    <source>
        <dbReference type="EMBL" id="EDW91426.1"/>
    </source>
</evidence>
<gene>
    <name evidence="4" type="primary">Dyak\plu</name>
    <name evidence="4" type="synonym">Dyak\GE13814</name>
    <name evidence="4" type="synonym">dyak_GLEANR_13990</name>
    <name evidence="4" type="synonym">GE13814</name>
    <name evidence="4" type="synonym">plu</name>
    <name evidence="4" type="ORF">Dyak_GE13814</name>
</gene>
<dbReference type="KEGG" id="dya:Dyak_GE13814"/>
<keyword evidence="2 3" id="KW-0040">ANK repeat</keyword>
<dbReference type="Gene3D" id="1.25.40.20">
    <property type="entry name" value="Ankyrin repeat-containing domain"/>
    <property type="match status" value="1"/>
</dbReference>
<dbReference type="GO" id="GO:1902554">
    <property type="term" value="C:serine/threonine protein kinase complex"/>
    <property type="evidence" value="ECO:0007669"/>
    <property type="project" value="EnsemblMetazoa"/>
</dbReference>
<dbReference type="PROSITE" id="PS50088">
    <property type="entry name" value="ANK_REPEAT"/>
    <property type="match status" value="1"/>
</dbReference>
<evidence type="ECO:0000256" key="2">
    <source>
        <dbReference type="ARBA" id="ARBA00023043"/>
    </source>
</evidence>
<dbReference type="eggNOG" id="ENOG502T8DJ">
    <property type="taxonomic scope" value="Eukaryota"/>
</dbReference>
<reference evidence="4 5" key="1">
    <citation type="journal article" date="2007" name="Nature">
        <title>Evolution of genes and genomes on the Drosophila phylogeny.</title>
        <authorList>
            <consortium name="Drosophila 12 Genomes Consortium"/>
            <person name="Clark A.G."/>
            <person name="Eisen M.B."/>
            <person name="Smith D.R."/>
            <person name="Bergman C.M."/>
            <person name="Oliver B."/>
            <person name="Markow T.A."/>
            <person name="Kaufman T.C."/>
            <person name="Kellis M."/>
            <person name="Gelbart W."/>
            <person name="Iyer V.N."/>
            <person name="Pollard D.A."/>
            <person name="Sackton T.B."/>
            <person name="Larracuente A.M."/>
            <person name="Singh N.D."/>
            <person name="Abad J.P."/>
            <person name="Abt D.N."/>
            <person name="Adryan B."/>
            <person name="Aguade M."/>
            <person name="Akashi H."/>
            <person name="Anderson W.W."/>
            <person name="Aquadro C.F."/>
            <person name="Ardell D.H."/>
            <person name="Arguello R."/>
            <person name="Artieri C.G."/>
            <person name="Barbash D.A."/>
            <person name="Barker D."/>
            <person name="Barsanti P."/>
            <person name="Batterham P."/>
            <person name="Batzoglou S."/>
            <person name="Begun D."/>
            <person name="Bhutkar A."/>
            <person name="Blanco E."/>
            <person name="Bosak S.A."/>
            <person name="Bradley R.K."/>
            <person name="Brand A.D."/>
            <person name="Brent M.R."/>
            <person name="Brooks A.N."/>
            <person name="Brown R.H."/>
            <person name="Butlin R.K."/>
            <person name="Caggese C."/>
            <person name="Calvi B.R."/>
            <person name="Bernardo de Carvalho A."/>
            <person name="Caspi A."/>
            <person name="Castrezana S."/>
            <person name="Celniker S.E."/>
            <person name="Chang J.L."/>
            <person name="Chapple C."/>
            <person name="Chatterji S."/>
            <person name="Chinwalla A."/>
            <person name="Civetta A."/>
            <person name="Clifton S.W."/>
            <person name="Comeron J.M."/>
            <person name="Costello J.C."/>
            <person name="Coyne J.A."/>
            <person name="Daub J."/>
            <person name="David R.G."/>
            <person name="Delcher A.L."/>
            <person name="Delehaunty K."/>
            <person name="Do C.B."/>
            <person name="Ebling H."/>
            <person name="Edwards K."/>
            <person name="Eickbush T."/>
            <person name="Evans J.D."/>
            <person name="Filipski A."/>
            <person name="Findeiss S."/>
            <person name="Freyhult E."/>
            <person name="Fulton L."/>
            <person name="Fulton R."/>
            <person name="Garcia A.C."/>
            <person name="Gardiner A."/>
            <person name="Garfield D.A."/>
            <person name="Garvin B.E."/>
            <person name="Gibson G."/>
            <person name="Gilbert D."/>
            <person name="Gnerre S."/>
            <person name="Godfrey J."/>
            <person name="Good R."/>
            <person name="Gotea V."/>
            <person name="Gravely B."/>
            <person name="Greenberg A.J."/>
            <person name="Griffiths-Jones S."/>
            <person name="Gross S."/>
            <person name="Guigo R."/>
            <person name="Gustafson E.A."/>
            <person name="Haerty W."/>
            <person name="Hahn M.W."/>
            <person name="Halligan D.L."/>
            <person name="Halpern A.L."/>
            <person name="Halter G.M."/>
            <person name="Han M.V."/>
            <person name="Heger A."/>
            <person name="Hillier L."/>
            <person name="Hinrichs A.S."/>
            <person name="Holmes I."/>
            <person name="Hoskins R.A."/>
            <person name="Hubisz M.J."/>
            <person name="Hultmark D."/>
            <person name="Huntley M.A."/>
            <person name="Jaffe D.B."/>
            <person name="Jagadeeshan S."/>
            <person name="Jeck W.R."/>
            <person name="Johnson J."/>
            <person name="Jones C.D."/>
            <person name="Jordan W.C."/>
            <person name="Karpen G.H."/>
            <person name="Kataoka E."/>
            <person name="Keightley P.D."/>
            <person name="Kheradpour P."/>
            <person name="Kirkness E.F."/>
            <person name="Koerich L.B."/>
            <person name="Kristiansen K."/>
            <person name="Kudrna D."/>
            <person name="Kulathinal R.J."/>
            <person name="Kumar S."/>
            <person name="Kwok R."/>
            <person name="Lander E."/>
            <person name="Langley C.H."/>
            <person name="Lapoint R."/>
            <person name="Lazzaro B.P."/>
            <person name="Lee S.J."/>
            <person name="Levesque L."/>
            <person name="Li R."/>
            <person name="Lin C.F."/>
            <person name="Lin M.F."/>
            <person name="Lindblad-Toh K."/>
            <person name="Llopart A."/>
            <person name="Long M."/>
            <person name="Low L."/>
            <person name="Lozovsky E."/>
            <person name="Lu J."/>
            <person name="Luo M."/>
            <person name="Machado C.A."/>
            <person name="Makalowski W."/>
            <person name="Marzo M."/>
            <person name="Matsuda M."/>
            <person name="Matzkin L."/>
            <person name="McAllister B."/>
            <person name="McBride C.S."/>
            <person name="McKernan B."/>
            <person name="McKernan K."/>
            <person name="Mendez-Lago M."/>
            <person name="Minx P."/>
            <person name="Mollenhauer M.U."/>
            <person name="Montooth K."/>
            <person name="Mount S.M."/>
            <person name="Mu X."/>
            <person name="Myers E."/>
            <person name="Negre B."/>
            <person name="Newfeld S."/>
            <person name="Nielsen R."/>
            <person name="Noor M.A."/>
            <person name="O'Grady P."/>
            <person name="Pachter L."/>
            <person name="Papaceit M."/>
            <person name="Parisi M.J."/>
            <person name="Parisi M."/>
            <person name="Parts L."/>
            <person name="Pedersen J.S."/>
            <person name="Pesole G."/>
            <person name="Phillippy A.M."/>
            <person name="Ponting C.P."/>
            <person name="Pop M."/>
            <person name="Porcelli D."/>
            <person name="Powell J.R."/>
            <person name="Prohaska S."/>
            <person name="Pruitt K."/>
            <person name="Puig M."/>
            <person name="Quesneville H."/>
            <person name="Ram K.R."/>
            <person name="Rand D."/>
            <person name="Rasmussen M.D."/>
            <person name="Reed L.K."/>
            <person name="Reenan R."/>
            <person name="Reily A."/>
            <person name="Remington K.A."/>
            <person name="Rieger T.T."/>
            <person name="Ritchie M.G."/>
            <person name="Robin C."/>
            <person name="Rogers Y.H."/>
            <person name="Rohde C."/>
            <person name="Rozas J."/>
            <person name="Rubenfield M.J."/>
            <person name="Ruiz A."/>
            <person name="Russo S."/>
            <person name="Salzberg S.L."/>
            <person name="Sanchez-Gracia A."/>
            <person name="Saranga D.J."/>
            <person name="Sato H."/>
            <person name="Schaeffer S.W."/>
            <person name="Schatz M.C."/>
            <person name="Schlenke T."/>
            <person name="Schwartz R."/>
            <person name="Segarra C."/>
            <person name="Singh R.S."/>
            <person name="Sirot L."/>
            <person name="Sirota M."/>
            <person name="Sisneros N.B."/>
            <person name="Smith C.D."/>
            <person name="Smith T.F."/>
            <person name="Spieth J."/>
            <person name="Stage D.E."/>
            <person name="Stark A."/>
            <person name="Stephan W."/>
            <person name="Strausberg R.L."/>
            <person name="Strempel S."/>
            <person name="Sturgill D."/>
            <person name="Sutton G."/>
            <person name="Sutton G.G."/>
            <person name="Tao W."/>
            <person name="Teichmann S."/>
            <person name="Tobari Y.N."/>
            <person name="Tomimura Y."/>
            <person name="Tsolas J.M."/>
            <person name="Valente V.L."/>
            <person name="Venter E."/>
            <person name="Venter J.C."/>
            <person name="Vicario S."/>
            <person name="Vieira F.G."/>
            <person name="Vilella A.J."/>
            <person name="Villasante A."/>
            <person name="Walenz B."/>
            <person name="Wang J."/>
            <person name="Wasserman M."/>
            <person name="Watts T."/>
            <person name="Wilson D."/>
            <person name="Wilson R.K."/>
            <person name="Wing R.A."/>
            <person name="Wolfner M.F."/>
            <person name="Wong A."/>
            <person name="Wong G.K."/>
            <person name="Wu C.I."/>
            <person name="Wu G."/>
            <person name="Yamamoto D."/>
            <person name="Yang H.P."/>
            <person name="Yang S.P."/>
            <person name="Yorke J.A."/>
            <person name="Yoshida K."/>
            <person name="Zdobnov E."/>
            <person name="Zhang P."/>
            <person name="Zhang Y."/>
            <person name="Zimin A.V."/>
            <person name="Baldwin J."/>
            <person name="Abdouelleil A."/>
            <person name="Abdulkadir J."/>
            <person name="Abebe A."/>
            <person name="Abera B."/>
            <person name="Abreu J."/>
            <person name="Acer S.C."/>
            <person name="Aftuck L."/>
            <person name="Alexander A."/>
            <person name="An P."/>
            <person name="Anderson E."/>
            <person name="Anderson S."/>
            <person name="Arachi H."/>
            <person name="Azer M."/>
            <person name="Bachantsang P."/>
            <person name="Barry A."/>
            <person name="Bayul T."/>
            <person name="Berlin A."/>
            <person name="Bessette D."/>
            <person name="Bloom T."/>
            <person name="Blye J."/>
            <person name="Boguslavskiy L."/>
            <person name="Bonnet C."/>
            <person name="Boukhgalter B."/>
            <person name="Bourzgui I."/>
            <person name="Brown A."/>
            <person name="Cahill P."/>
            <person name="Channer S."/>
            <person name="Cheshatsang Y."/>
            <person name="Chuda L."/>
            <person name="Citroen M."/>
            <person name="Collymore A."/>
            <person name="Cooke P."/>
            <person name="Costello M."/>
            <person name="D'Aco K."/>
            <person name="Daza R."/>
            <person name="De Haan G."/>
            <person name="DeGray S."/>
            <person name="DeMaso C."/>
            <person name="Dhargay N."/>
            <person name="Dooley K."/>
            <person name="Dooley E."/>
            <person name="Doricent M."/>
            <person name="Dorje P."/>
            <person name="Dorjee K."/>
            <person name="Dupes A."/>
            <person name="Elong R."/>
            <person name="Falk J."/>
            <person name="Farina A."/>
            <person name="Faro S."/>
            <person name="Ferguson D."/>
            <person name="Fisher S."/>
            <person name="Foley C.D."/>
            <person name="Franke A."/>
            <person name="Friedrich D."/>
            <person name="Gadbois L."/>
            <person name="Gearin G."/>
            <person name="Gearin C.R."/>
            <person name="Giannoukos G."/>
            <person name="Goode T."/>
            <person name="Graham J."/>
            <person name="Grandbois E."/>
            <person name="Grewal S."/>
            <person name="Gyaltsen K."/>
            <person name="Hafez N."/>
            <person name="Hagos B."/>
            <person name="Hall J."/>
            <person name="Henson C."/>
            <person name="Hollinger A."/>
            <person name="Honan T."/>
            <person name="Huard M.D."/>
            <person name="Hughes L."/>
            <person name="Hurhula B."/>
            <person name="Husby M.E."/>
            <person name="Kamat A."/>
            <person name="Kanga B."/>
            <person name="Kashin S."/>
            <person name="Khazanovich D."/>
            <person name="Kisner P."/>
            <person name="Lance K."/>
            <person name="Lara M."/>
            <person name="Lee W."/>
            <person name="Lennon N."/>
            <person name="Letendre F."/>
            <person name="LeVine R."/>
            <person name="Lipovsky A."/>
            <person name="Liu X."/>
            <person name="Liu J."/>
            <person name="Liu S."/>
            <person name="Lokyitsang T."/>
            <person name="Lokyitsang Y."/>
            <person name="Lubonja R."/>
            <person name="Lui A."/>
            <person name="MacDonald P."/>
            <person name="Magnisalis V."/>
            <person name="Maru K."/>
            <person name="Matthews C."/>
            <person name="McCusker W."/>
            <person name="McDonough S."/>
            <person name="Mehta T."/>
            <person name="Meldrim J."/>
            <person name="Meneus L."/>
            <person name="Mihai O."/>
            <person name="Mihalev A."/>
            <person name="Mihova T."/>
            <person name="Mittelman R."/>
            <person name="Mlenga V."/>
            <person name="Montmayeur A."/>
            <person name="Mulrain L."/>
            <person name="Navidi A."/>
            <person name="Naylor J."/>
            <person name="Negash T."/>
            <person name="Nguyen T."/>
            <person name="Nguyen N."/>
            <person name="Nicol R."/>
            <person name="Norbu C."/>
            <person name="Norbu N."/>
            <person name="Novod N."/>
            <person name="O'Neill B."/>
            <person name="Osman S."/>
            <person name="Markiewicz E."/>
            <person name="Oyono O.L."/>
            <person name="Patti C."/>
            <person name="Phunkhang P."/>
            <person name="Pierre F."/>
            <person name="Priest M."/>
            <person name="Raghuraman S."/>
            <person name="Rege F."/>
            <person name="Reyes R."/>
            <person name="Rise C."/>
            <person name="Rogov P."/>
            <person name="Ross K."/>
            <person name="Ryan E."/>
            <person name="Settipalli S."/>
            <person name="Shea T."/>
            <person name="Sherpa N."/>
            <person name="Shi L."/>
            <person name="Shih D."/>
            <person name="Sparrow T."/>
            <person name="Spaulding J."/>
            <person name="Stalker J."/>
            <person name="Stange-Thomann N."/>
            <person name="Stavropoulos S."/>
            <person name="Stone C."/>
            <person name="Strader C."/>
            <person name="Tesfaye S."/>
            <person name="Thomson T."/>
            <person name="Thoulutsang Y."/>
            <person name="Thoulutsang D."/>
            <person name="Topham K."/>
            <person name="Topping I."/>
            <person name="Tsamla T."/>
            <person name="Vassiliev H."/>
            <person name="Vo A."/>
            <person name="Wangchuk T."/>
            <person name="Wangdi T."/>
            <person name="Weiand M."/>
            <person name="Wilkinson J."/>
            <person name="Wilson A."/>
            <person name="Yadav S."/>
            <person name="Young G."/>
            <person name="Yu Q."/>
            <person name="Zembek L."/>
            <person name="Zhong D."/>
            <person name="Zimmer A."/>
            <person name="Zwirko Z."/>
            <person name="Jaffe D.B."/>
            <person name="Alvarez P."/>
            <person name="Brockman W."/>
            <person name="Butler J."/>
            <person name="Chin C."/>
            <person name="Gnerre S."/>
            <person name="Grabherr M."/>
            <person name="Kleber M."/>
            <person name="Mauceli E."/>
            <person name="MacCallum I."/>
        </authorList>
    </citation>
    <scope>NUCLEOTIDE SEQUENCE [LARGE SCALE GENOMIC DNA]</scope>
    <source>
        <strain evidence="5">Tai18E2 / Tucson 14021-0261.01</strain>
    </source>
</reference>
<dbReference type="GeneID" id="6530831"/>
<keyword evidence="1" id="KW-0677">Repeat</keyword>
<dbReference type="SUPFAM" id="SSF48403">
    <property type="entry name" value="Ankyrin repeat"/>
    <property type="match status" value="1"/>
</dbReference>
<dbReference type="GO" id="GO:0007343">
    <property type="term" value="P:egg activation"/>
    <property type="evidence" value="ECO:0007669"/>
    <property type="project" value="EnsemblMetazoa"/>
</dbReference>
<dbReference type="AlphaFoldDB" id="B4PAN5"/>
<evidence type="ECO:0000313" key="5">
    <source>
        <dbReference type="Proteomes" id="UP000002282"/>
    </source>
</evidence>
<accession>B4PAN5</accession>
<dbReference type="Proteomes" id="UP000002282">
    <property type="component" value="Chromosome 2R"/>
</dbReference>
<sequence>MAEINALSCVGQDDVVSLRILCTMDRDGRQLKLEEVDLYGNTALLKACYLARFECARTLLEFGANVFAMNYFGQNALTLATHAGHLPLVKELLRRRSYKDFNLSSMIPALCVATLQKHSALVAYFTQLDPRSVQETQTVHGLGVAELRGIIKAAGRLNKHNARSPPTFINNRLR</sequence>
<dbReference type="SMART" id="SM00248">
    <property type="entry name" value="ANK"/>
    <property type="match status" value="2"/>
</dbReference>
<protein>
    <submittedName>
        <fullName evidence="4">Plutonium</fullName>
    </submittedName>
</protein>
<dbReference type="InterPro" id="IPR036770">
    <property type="entry name" value="Ankyrin_rpt-contain_sf"/>
</dbReference>